<dbReference type="PANTHER" id="PTHR35330">
    <property type="entry name" value="SIROHEME BIOSYNTHESIS PROTEIN MET8"/>
    <property type="match status" value="1"/>
</dbReference>
<dbReference type="AlphaFoldDB" id="A0A402A3Q2"/>
<dbReference type="Pfam" id="PF14824">
    <property type="entry name" value="Sirohm_synth_M"/>
    <property type="match status" value="1"/>
</dbReference>
<dbReference type="GO" id="GO:0043115">
    <property type="term" value="F:precorrin-2 dehydrogenase activity"/>
    <property type="evidence" value="ECO:0007669"/>
    <property type="project" value="UniProtKB-EC"/>
</dbReference>
<comment type="catalytic activity">
    <reaction evidence="6">
        <text>precorrin-2 + NAD(+) = sirohydrochlorin + NADH + 2 H(+)</text>
        <dbReference type="Rhea" id="RHEA:15613"/>
        <dbReference type="ChEBI" id="CHEBI:15378"/>
        <dbReference type="ChEBI" id="CHEBI:57540"/>
        <dbReference type="ChEBI" id="CHEBI:57945"/>
        <dbReference type="ChEBI" id="CHEBI:58351"/>
        <dbReference type="ChEBI" id="CHEBI:58827"/>
        <dbReference type="EC" id="1.3.1.76"/>
    </reaction>
</comment>
<evidence type="ECO:0000313" key="8">
    <source>
        <dbReference type="EMBL" id="GCE13788.1"/>
    </source>
</evidence>
<dbReference type="Proteomes" id="UP000287352">
    <property type="component" value="Unassembled WGS sequence"/>
</dbReference>
<dbReference type="Gene3D" id="3.40.50.720">
    <property type="entry name" value="NAD(P)-binding Rossmann-like Domain"/>
    <property type="match status" value="1"/>
</dbReference>
<evidence type="ECO:0000256" key="4">
    <source>
        <dbReference type="ARBA" id="ARBA00023027"/>
    </source>
</evidence>
<dbReference type="SUPFAM" id="SSF51735">
    <property type="entry name" value="NAD(P)-binding Rossmann-fold domains"/>
    <property type="match status" value="1"/>
</dbReference>
<name>A0A402A3Q2_9CHLR</name>
<sequence>MPNYYPIMLDVRDRLALVIGGDRVAAEKAAALSNSGARVTVMNAVFCDELQDLAQMKAVTLRYKNYAYGDLEGAFVVVASATYEPELAQAIWQEAQERNQLVNIVDVPKLCNFIVPSILRRGQLTISVSTEGASPGLAKRIRQRLEKLFPNEYASYLRIATVARQYLKEHALSYAQRDAFFEAYFHSDILELLVEGDEVEALATTVRLLRSHNVEVSAATILASMKETPINNGSYLTTE</sequence>
<dbReference type="UniPathway" id="UPA00262">
    <property type="reaction ID" value="UER00222"/>
</dbReference>
<dbReference type="InterPro" id="IPR028161">
    <property type="entry name" value="Met8-like"/>
</dbReference>
<evidence type="ECO:0000259" key="7">
    <source>
        <dbReference type="Pfam" id="PF14824"/>
    </source>
</evidence>
<dbReference type="EC" id="1.3.1.76" evidence="2"/>
<proteinExistence type="predicted"/>
<dbReference type="Pfam" id="PF13241">
    <property type="entry name" value="NAD_binding_7"/>
    <property type="match status" value="1"/>
</dbReference>
<evidence type="ECO:0000256" key="5">
    <source>
        <dbReference type="ARBA" id="ARBA00023244"/>
    </source>
</evidence>
<dbReference type="GO" id="GO:0019354">
    <property type="term" value="P:siroheme biosynthetic process"/>
    <property type="evidence" value="ECO:0007669"/>
    <property type="project" value="UniProtKB-UniPathway"/>
</dbReference>
<dbReference type="InterPro" id="IPR028281">
    <property type="entry name" value="Sirohaem_synthase_central"/>
</dbReference>
<feature type="domain" description="Siroheme synthase central" evidence="7">
    <location>
        <begin position="121"/>
        <end position="147"/>
    </location>
</feature>
<dbReference type="NCBIfam" id="TIGR01470">
    <property type="entry name" value="cysG_Nterm"/>
    <property type="match status" value="1"/>
</dbReference>
<dbReference type="EMBL" id="BIFR01000001">
    <property type="protein sequence ID" value="GCE13788.1"/>
    <property type="molecule type" value="Genomic_DNA"/>
</dbReference>
<evidence type="ECO:0000256" key="3">
    <source>
        <dbReference type="ARBA" id="ARBA00023002"/>
    </source>
</evidence>
<organism evidence="8 9">
    <name type="scientific">Tengunoibacter tsumagoiensis</name>
    <dbReference type="NCBI Taxonomy" id="2014871"/>
    <lineage>
        <taxon>Bacteria</taxon>
        <taxon>Bacillati</taxon>
        <taxon>Chloroflexota</taxon>
        <taxon>Ktedonobacteria</taxon>
        <taxon>Ktedonobacterales</taxon>
        <taxon>Dictyobacteraceae</taxon>
        <taxon>Tengunoibacter</taxon>
    </lineage>
</organism>
<evidence type="ECO:0000256" key="2">
    <source>
        <dbReference type="ARBA" id="ARBA00012400"/>
    </source>
</evidence>
<keyword evidence="5" id="KW-0627">Porphyrin biosynthesis</keyword>
<dbReference type="SUPFAM" id="SSF75615">
    <property type="entry name" value="Siroheme synthase middle domains-like"/>
    <property type="match status" value="1"/>
</dbReference>
<dbReference type="PANTHER" id="PTHR35330:SF1">
    <property type="entry name" value="SIROHEME BIOSYNTHESIS PROTEIN MET8"/>
    <property type="match status" value="1"/>
</dbReference>
<keyword evidence="9" id="KW-1185">Reference proteome</keyword>
<comment type="pathway">
    <text evidence="1">Porphyrin-containing compound metabolism; siroheme biosynthesis; sirohydrochlorin from precorrin-2: step 1/1.</text>
</comment>
<reference evidence="9" key="1">
    <citation type="submission" date="2018-12" db="EMBL/GenBank/DDBJ databases">
        <title>Tengunoibacter tsumagoiensis gen. nov., sp. nov., Dictyobacter kobayashii sp. nov., D. alpinus sp. nov., and D. joshuensis sp. nov. and description of Dictyobacteraceae fam. nov. within the order Ktedonobacterales isolated from Tengu-no-mugimeshi.</title>
        <authorList>
            <person name="Wang C.M."/>
            <person name="Zheng Y."/>
            <person name="Sakai Y."/>
            <person name="Toyoda A."/>
            <person name="Minakuchi Y."/>
            <person name="Abe K."/>
            <person name="Yokota A."/>
            <person name="Yabe S."/>
        </authorList>
    </citation>
    <scope>NUCLEOTIDE SEQUENCE [LARGE SCALE GENOMIC DNA]</scope>
    <source>
        <strain evidence="9">Uno3</strain>
    </source>
</reference>
<accession>A0A402A3Q2</accession>
<dbReference type="GO" id="GO:0004325">
    <property type="term" value="F:ferrochelatase activity"/>
    <property type="evidence" value="ECO:0007669"/>
    <property type="project" value="InterPro"/>
</dbReference>
<keyword evidence="3" id="KW-0560">Oxidoreductase</keyword>
<gene>
    <name evidence="8" type="ORF">KTT_36470</name>
</gene>
<dbReference type="RefSeq" id="WP_126581286.1">
    <property type="nucleotide sequence ID" value="NZ_BIFR01000001.1"/>
</dbReference>
<protein>
    <recommendedName>
        <fullName evidence="2">precorrin-2 dehydrogenase</fullName>
        <ecNumber evidence="2">1.3.1.76</ecNumber>
    </recommendedName>
</protein>
<dbReference type="InterPro" id="IPR036291">
    <property type="entry name" value="NAD(P)-bd_dom_sf"/>
</dbReference>
<dbReference type="InterPro" id="IPR042518">
    <property type="entry name" value="SirC_C"/>
</dbReference>
<evidence type="ECO:0000313" key="9">
    <source>
        <dbReference type="Proteomes" id="UP000287352"/>
    </source>
</evidence>
<dbReference type="Gene3D" id="1.10.8.610">
    <property type="entry name" value="SirC, precorrin-2 dehydrogenase, C-terminal helical domain-like"/>
    <property type="match status" value="1"/>
</dbReference>
<keyword evidence="4" id="KW-0520">NAD</keyword>
<evidence type="ECO:0000256" key="1">
    <source>
        <dbReference type="ARBA" id="ARBA00005010"/>
    </source>
</evidence>
<comment type="caution">
    <text evidence="8">The sequence shown here is derived from an EMBL/GenBank/DDBJ whole genome shotgun (WGS) entry which is preliminary data.</text>
</comment>
<evidence type="ECO:0000256" key="6">
    <source>
        <dbReference type="ARBA" id="ARBA00047561"/>
    </source>
</evidence>
<dbReference type="InterPro" id="IPR006367">
    <property type="entry name" value="Sirohaem_synthase_N"/>
</dbReference>
<dbReference type="OrthoDB" id="9773765at2"/>